<comment type="subcellular location">
    <subcellularLocation>
        <location evidence="2 18">Mitochondrion inner membrane</location>
        <topology evidence="2 18">Multi-pass membrane protein</topology>
    </subcellularLocation>
</comment>
<keyword evidence="11 18" id="KW-0249">Electron transport</keyword>
<evidence type="ECO:0000256" key="1">
    <source>
        <dbReference type="ARBA" id="ARBA00003257"/>
    </source>
</evidence>
<feature type="transmembrane region" description="Helical" evidence="18">
    <location>
        <begin position="137"/>
        <end position="164"/>
    </location>
</feature>
<evidence type="ECO:0000256" key="11">
    <source>
        <dbReference type="ARBA" id="ARBA00022982"/>
    </source>
</evidence>
<dbReference type="EC" id="7.1.1.2" evidence="4 18"/>
<feature type="transmembrane region" description="Helical" evidence="18">
    <location>
        <begin position="322"/>
        <end position="342"/>
    </location>
</feature>
<dbReference type="Pfam" id="PF06444">
    <property type="entry name" value="NADH_dehy_S2_C"/>
    <property type="match status" value="1"/>
</dbReference>
<comment type="catalytic activity">
    <reaction evidence="17 18">
        <text>a ubiquinone + NADH + 5 H(+)(in) = a ubiquinol + NAD(+) + 4 H(+)(out)</text>
        <dbReference type="Rhea" id="RHEA:29091"/>
        <dbReference type="Rhea" id="RHEA-COMP:9565"/>
        <dbReference type="Rhea" id="RHEA-COMP:9566"/>
        <dbReference type="ChEBI" id="CHEBI:15378"/>
        <dbReference type="ChEBI" id="CHEBI:16389"/>
        <dbReference type="ChEBI" id="CHEBI:17976"/>
        <dbReference type="ChEBI" id="CHEBI:57540"/>
        <dbReference type="ChEBI" id="CHEBI:57945"/>
        <dbReference type="EC" id="7.1.1.2"/>
    </reaction>
</comment>
<evidence type="ECO:0000256" key="9">
    <source>
        <dbReference type="ARBA" id="ARBA00022792"/>
    </source>
</evidence>
<evidence type="ECO:0000256" key="17">
    <source>
        <dbReference type="ARBA" id="ARBA00049551"/>
    </source>
</evidence>
<dbReference type="EMBL" id="MT410808">
    <property type="protein sequence ID" value="QNE85648.1"/>
    <property type="molecule type" value="Genomic_DNA"/>
</dbReference>
<sequence length="343" mass="39929">MMKNSSKILFLIIIMMGTLMAVSANSWLGAWMGLEINLLAFIPLMNDINNLKSSEASLKYFLTQALASSILLFAIIIYMMKFNFIFQISVEENYNKMIILSALLLKSGTAPFHFWFPEVMEGMSWINSLILMTWQKIAPLMLISYIMLNQFIMWIICISLITGSLGGLNQISLRKIMAYSSINHLGWMLGAMFINENIWLTYFLFYCFLSITIVVSFNMVKVFHFNQMFSSMFASKTTKLLMMINLLSLGGLPPFLGFLPKWITIQYLTMNMQMFITMIMICTTLITLFFYLRMAFSTFMMNYYENNWMNESFYNSNMMNMYISMSFMSTFGLPLLSIMFMMM</sequence>
<keyword evidence="16 18" id="KW-0472">Membrane</keyword>
<feature type="transmembrane region" description="Helical" evidence="18">
    <location>
        <begin position="200"/>
        <end position="220"/>
    </location>
</feature>
<keyword evidence="9 18" id="KW-0999">Mitochondrion inner membrane</keyword>
<keyword evidence="15 18" id="KW-0496">Mitochondrion</keyword>
<gene>
    <name evidence="22" type="primary">ND2</name>
</gene>
<evidence type="ECO:0000256" key="2">
    <source>
        <dbReference type="ARBA" id="ARBA00004448"/>
    </source>
</evidence>
<comment type="function">
    <text evidence="18">Core subunit of the mitochondrial membrane respiratory chain NADH dehydrogenase (Complex I) which catalyzes electron transfer from NADH through the respiratory chain, using ubiquinone as an electron acceptor. Essential for the catalytic activity and assembly of complex I.</text>
</comment>
<reference evidence="22" key="1">
    <citation type="submission" date="2020-04" db="EMBL/GenBank/DDBJ databases">
        <title>DNAmark Project.</title>
        <authorList>
            <person name="Leerhoei F."/>
        </authorList>
    </citation>
    <scope>NUCLEOTIDE SEQUENCE</scope>
    <source>
        <strain evidence="22">DM927</strain>
    </source>
</reference>
<evidence type="ECO:0000256" key="6">
    <source>
        <dbReference type="ARBA" id="ARBA00022448"/>
    </source>
</evidence>
<evidence type="ECO:0000256" key="19">
    <source>
        <dbReference type="SAM" id="SignalP"/>
    </source>
</evidence>
<feature type="domain" description="NADH:quinone oxidoreductase/Mrp antiporter transmembrane" evidence="20">
    <location>
        <begin position="24"/>
        <end position="287"/>
    </location>
</feature>
<dbReference type="PRINTS" id="PR01436">
    <property type="entry name" value="NADHDHGNASE2"/>
</dbReference>
<dbReference type="GO" id="GO:0006120">
    <property type="term" value="P:mitochondrial electron transport, NADH to ubiquinone"/>
    <property type="evidence" value="ECO:0007669"/>
    <property type="project" value="InterPro"/>
</dbReference>
<feature type="chain" id="PRO_5028809844" description="NADH-ubiquinone oxidoreductase chain 2" evidence="19">
    <location>
        <begin position="25"/>
        <end position="343"/>
    </location>
</feature>
<evidence type="ECO:0000256" key="15">
    <source>
        <dbReference type="ARBA" id="ARBA00023128"/>
    </source>
</evidence>
<dbReference type="InterPro" id="IPR001750">
    <property type="entry name" value="ND/Mrp_TM"/>
</dbReference>
<evidence type="ECO:0000256" key="4">
    <source>
        <dbReference type="ARBA" id="ARBA00012944"/>
    </source>
</evidence>
<evidence type="ECO:0000256" key="5">
    <source>
        <dbReference type="ARBA" id="ARBA00021008"/>
    </source>
</evidence>
<feature type="signal peptide" evidence="19">
    <location>
        <begin position="1"/>
        <end position="24"/>
    </location>
</feature>
<evidence type="ECO:0000313" key="22">
    <source>
        <dbReference type="EMBL" id="QNE85648.1"/>
    </source>
</evidence>
<dbReference type="GO" id="GO:0005743">
    <property type="term" value="C:mitochondrial inner membrane"/>
    <property type="evidence" value="ECO:0007669"/>
    <property type="project" value="UniProtKB-SubCell"/>
</dbReference>
<dbReference type="InterPro" id="IPR003917">
    <property type="entry name" value="NADH_UbQ_OxRdtase_chain2"/>
</dbReference>
<comment type="similarity">
    <text evidence="3 18">Belongs to the complex I subunit 2 family.</text>
</comment>
<evidence type="ECO:0000259" key="20">
    <source>
        <dbReference type="Pfam" id="PF00361"/>
    </source>
</evidence>
<protein>
    <recommendedName>
        <fullName evidence="5 18">NADH-ubiquinone oxidoreductase chain 2</fullName>
        <ecNumber evidence="4 18">7.1.1.2</ecNumber>
    </recommendedName>
</protein>
<geneLocation type="mitochondrion" evidence="22"/>
<dbReference type="Pfam" id="PF00361">
    <property type="entry name" value="Proton_antipo_M"/>
    <property type="match status" value="1"/>
</dbReference>
<keyword evidence="14 18" id="KW-0830">Ubiquinone</keyword>
<keyword evidence="7 18" id="KW-0679">Respiratory chain</keyword>
<evidence type="ECO:0000256" key="7">
    <source>
        <dbReference type="ARBA" id="ARBA00022660"/>
    </source>
</evidence>
<evidence type="ECO:0000256" key="16">
    <source>
        <dbReference type="ARBA" id="ARBA00023136"/>
    </source>
</evidence>
<evidence type="ECO:0000256" key="14">
    <source>
        <dbReference type="ARBA" id="ARBA00023075"/>
    </source>
</evidence>
<feature type="transmembrane region" description="Helical" evidence="18">
    <location>
        <begin position="272"/>
        <end position="292"/>
    </location>
</feature>
<accession>A0A7G7CDI2</accession>
<keyword evidence="19" id="KW-0732">Signal</keyword>
<dbReference type="PANTHER" id="PTHR46552">
    <property type="entry name" value="NADH-UBIQUINONE OXIDOREDUCTASE CHAIN 2"/>
    <property type="match status" value="1"/>
</dbReference>
<evidence type="ECO:0000259" key="21">
    <source>
        <dbReference type="Pfam" id="PF06444"/>
    </source>
</evidence>
<keyword evidence="13 18" id="KW-0520">NAD</keyword>
<dbReference type="AlphaFoldDB" id="A0A7G7CDI2"/>
<keyword evidence="8 18" id="KW-0812">Transmembrane</keyword>
<organism evidence="22">
    <name type="scientific">Poecilobothrus nobilitatus</name>
    <dbReference type="NCBI Taxonomy" id="369887"/>
    <lineage>
        <taxon>Eukaryota</taxon>
        <taxon>Metazoa</taxon>
        <taxon>Ecdysozoa</taxon>
        <taxon>Arthropoda</taxon>
        <taxon>Hexapoda</taxon>
        <taxon>Insecta</taxon>
        <taxon>Pterygota</taxon>
        <taxon>Neoptera</taxon>
        <taxon>Endopterygota</taxon>
        <taxon>Diptera</taxon>
        <taxon>Brachycera</taxon>
        <taxon>Muscomorpha</taxon>
        <taxon>Empidoidea</taxon>
        <taxon>Dolichopodidae</taxon>
        <taxon>Dolichopodinae</taxon>
        <taxon>Poecilobothrus</taxon>
    </lineage>
</organism>
<comment type="function">
    <text evidence="1">Core subunit of the mitochondrial membrane respiratory chain NADH dehydrogenase (Complex I) that is believed to belong to the minimal assembly required for catalysis. Complex I functions in the transfer of electrons from NADH to the respiratory chain. The immediate electron acceptor for the enzyme is believed to be ubiquinone.</text>
</comment>
<evidence type="ECO:0000256" key="18">
    <source>
        <dbReference type="RuleBase" id="RU003403"/>
    </source>
</evidence>
<dbReference type="InterPro" id="IPR010933">
    <property type="entry name" value="NADH_DH_su2_C"/>
</dbReference>
<keyword evidence="6" id="KW-0813">Transport</keyword>
<proteinExistence type="inferred from homology"/>
<feature type="transmembrane region" description="Helical" evidence="18">
    <location>
        <begin position="98"/>
        <end position="117"/>
    </location>
</feature>
<evidence type="ECO:0000256" key="10">
    <source>
        <dbReference type="ARBA" id="ARBA00022967"/>
    </source>
</evidence>
<evidence type="ECO:0000256" key="13">
    <source>
        <dbReference type="ARBA" id="ARBA00023027"/>
    </source>
</evidence>
<feature type="domain" description="NADH dehydrogenase subunit 2 C-terminal" evidence="21">
    <location>
        <begin position="288"/>
        <end position="339"/>
    </location>
</feature>
<feature type="transmembrane region" description="Helical" evidence="18">
    <location>
        <begin position="240"/>
        <end position="260"/>
    </location>
</feature>
<dbReference type="InterPro" id="IPR050175">
    <property type="entry name" value="Complex_I_Subunit_2"/>
</dbReference>
<dbReference type="PANTHER" id="PTHR46552:SF1">
    <property type="entry name" value="NADH-UBIQUINONE OXIDOREDUCTASE CHAIN 2"/>
    <property type="match status" value="1"/>
</dbReference>
<evidence type="ECO:0000256" key="3">
    <source>
        <dbReference type="ARBA" id="ARBA00007012"/>
    </source>
</evidence>
<dbReference type="GO" id="GO:0008137">
    <property type="term" value="F:NADH dehydrogenase (ubiquinone) activity"/>
    <property type="evidence" value="ECO:0007669"/>
    <property type="project" value="UniProtKB-EC"/>
</dbReference>
<keyword evidence="10 18" id="KW-1278">Translocase</keyword>
<name>A0A7G7CDI2_9MUSC</name>
<evidence type="ECO:0000256" key="8">
    <source>
        <dbReference type="ARBA" id="ARBA00022692"/>
    </source>
</evidence>
<evidence type="ECO:0000256" key="12">
    <source>
        <dbReference type="ARBA" id="ARBA00022989"/>
    </source>
</evidence>
<keyword evidence="12 18" id="KW-1133">Transmembrane helix</keyword>
<feature type="transmembrane region" description="Helical" evidence="18">
    <location>
        <begin position="61"/>
        <end position="86"/>
    </location>
</feature>